<accession>X1P9M6</accession>
<dbReference type="EMBL" id="BARV01031572">
    <property type="protein sequence ID" value="GAI39176.1"/>
    <property type="molecule type" value="Genomic_DNA"/>
</dbReference>
<evidence type="ECO:0000256" key="1">
    <source>
        <dbReference type="SAM" id="MobiDB-lite"/>
    </source>
</evidence>
<feature type="region of interest" description="Disordered" evidence="1">
    <location>
        <begin position="1"/>
        <end position="48"/>
    </location>
</feature>
<reference evidence="2" key="1">
    <citation type="journal article" date="2014" name="Front. Microbiol.">
        <title>High frequency of phylogenetically diverse reductive dehalogenase-homologous genes in deep subseafloor sedimentary metagenomes.</title>
        <authorList>
            <person name="Kawai M."/>
            <person name="Futagami T."/>
            <person name="Toyoda A."/>
            <person name="Takaki Y."/>
            <person name="Nishi S."/>
            <person name="Hori S."/>
            <person name="Arai W."/>
            <person name="Tsubouchi T."/>
            <person name="Morono Y."/>
            <person name="Uchiyama I."/>
            <person name="Ito T."/>
            <person name="Fujiyama A."/>
            <person name="Inagaki F."/>
            <person name="Takami H."/>
        </authorList>
    </citation>
    <scope>NUCLEOTIDE SEQUENCE</scope>
    <source>
        <strain evidence="2">Expedition CK06-06</strain>
    </source>
</reference>
<comment type="caution">
    <text evidence="2">The sequence shown here is derived from an EMBL/GenBank/DDBJ whole genome shotgun (WGS) entry which is preliminary data.</text>
</comment>
<evidence type="ECO:0000313" key="2">
    <source>
        <dbReference type="EMBL" id="GAI39176.1"/>
    </source>
</evidence>
<feature type="compositionally biased region" description="Polar residues" evidence="1">
    <location>
        <begin position="20"/>
        <end position="33"/>
    </location>
</feature>
<proteinExistence type="predicted"/>
<organism evidence="2">
    <name type="scientific">marine sediment metagenome</name>
    <dbReference type="NCBI Taxonomy" id="412755"/>
    <lineage>
        <taxon>unclassified sequences</taxon>
        <taxon>metagenomes</taxon>
        <taxon>ecological metagenomes</taxon>
    </lineage>
</organism>
<protein>
    <submittedName>
        <fullName evidence="2">Uncharacterized protein</fullName>
    </submittedName>
</protein>
<gene>
    <name evidence="2" type="ORF">S06H3_49939</name>
</gene>
<dbReference type="AlphaFoldDB" id="X1P9M6"/>
<name>X1P9M6_9ZZZZ</name>
<sequence length="48" mass="5186">MDIGDDPDSSEVFKARCGSRRQQPNGGQGTPSPDYTPPNITPIARKAR</sequence>